<accession>A0A6H1UB31</accession>
<dbReference type="InterPro" id="IPR013022">
    <property type="entry name" value="Xyl_isomerase-like_TIM-brl"/>
</dbReference>
<dbReference type="AlphaFoldDB" id="A0A6H1UB31"/>
<dbReference type="SUPFAM" id="SSF51658">
    <property type="entry name" value="Xylose isomerase-like"/>
    <property type="match status" value="1"/>
</dbReference>
<dbReference type="Proteomes" id="UP000501602">
    <property type="component" value="Chromosome"/>
</dbReference>
<name>A0A6H1UB31_9GAMM</name>
<dbReference type="KEGG" id="fes:HER31_04830"/>
<reference evidence="2 3" key="1">
    <citation type="submission" date="2020-04" db="EMBL/GenBank/DDBJ databases">
        <title>Ferrimonas sp. S7 isolated from sea water.</title>
        <authorList>
            <person name="Bae S.S."/>
            <person name="Baek K."/>
        </authorList>
    </citation>
    <scope>NUCLEOTIDE SEQUENCE [LARGE SCALE GENOMIC DNA]</scope>
    <source>
        <strain evidence="2 3">S7</strain>
    </source>
</reference>
<dbReference type="Pfam" id="PF01261">
    <property type="entry name" value="AP_endonuc_2"/>
    <property type="match status" value="1"/>
</dbReference>
<evidence type="ECO:0000259" key="1">
    <source>
        <dbReference type="Pfam" id="PF01261"/>
    </source>
</evidence>
<proteinExistence type="predicted"/>
<evidence type="ECO:0000313" key="2">
    <source>
        <dbReference type="EMBL" id="QIZ76275.1"/>
    </source>
</evidence>
<sequence length="336" mass="38457">MKQLLNVCVSPQPGHLLEDWPAAKQWLATHGMDGYEIYPYGDVDVATIPTEQVGGLHLSFNTNLRPFWQQDNAQLLKLFDSQQNIITFFGCNSPDELVASYRKQFDLAEDCGAPYVVFHPVDCNLENLFDQQFPWHWRDTMVLMAELLNAALKGSRFSGKLLFENLWWPGSFRLDDRCEYDLLRHLVNYDNCGLCFDTGHMMATNSGLRTEQAGIDWLMERMVQLDLQREIETVHLNCSLNGAYIEQSKLTRQPYQHCNDFWQRLDVALKHVSQIDNHGPFAQANIAPLLELIAPNHLVHELRQDSLALWGEAIAVQRTALAQQLPLSGQDNQFVA</sequence>
<dbReference type="EMBL" id="CP051180">
    <property type="protein sequence ID" value="QIZ76275.1"/>
    <property type="molecule type" value="Genomic_DNA"/>
</dbReference>
<dbReference type="InterPro" id="IPR036237">
    <property type="entry name" value="Xyl_isomerase-like_sf"/>
</dbReference>
<organism evidence="2 3">
    <name type="scientific">Ferrimonas lipolytica</name>
    <dbReference type="NCBI Taxonomy" id="2724191"/>
    <lineage>
        <taxon>Bacteria</taxon>
        <taxon>Pseudomonadati</taxon>
        <taxon>Pseudomonadota</taxon>
        <taxon>Gammaproteobacteria</taxon>
        <taxon>Alteromonadales</taxon>
        <taxon>Ferrimonadaceae</taxon>
        <taxon>Ferrimonas</taxon>
    </lineage>
</organism>
<feature type="domain" description="Xylose isomerase-like TIM barrel" evidence="1">
    <location>
        <begin position="26"/>
        <end position="239"/>
    </location>
</feature>
<dbReference type="RefSeq" id="WP_168659535.1">
    <property type="nucleotide sequence ID" value="NZ_CP051180.1"/>
</dbReference>
<dbReference type="Gene3D" id="3.20.20.150">
    <property type="entry name" value="Divalent-metal-dependent TIM barrel enzymes"/>
    <property type="match status" value="1"/>
</dbReference>
<gene>
    <name evidence="2" type="ORF">HER31_04830</name>
</gene>
<keyword evidence="3" id="KW-1185">Reference proteome</keyword>
<evidence type="ECO:0000313" key="3">
    <source>
        <dbReference type="Proteomes" id="UP000501602"/>
    </source>
</evidence>
<protein>
    <submittedName>
        <fullName evidence="2">TIM barrel protein</fullName>
    </submittedName>
</protein>